<protein>
    <recommendedName>
        <fullName evidence="3">Type II secretion system protein GspG C-terminal domain-containing protein</fullName>
    </recommendedName>
</protein>
<dbReference type="InterPro" id="IPR045584">
    <property type="entry name" value="Pilin-like"/>
</dbReference>
<accession>A0A9D7XHY0</accession>
<organism evidence="1 2">
    <name type="scientific">Candidatus Geothrix skivensis</name>
    <dbReference type="NCBI Taxonomy" id="2954439"/>
    <lineage>
        <taxon>Bacteria</taxon>
        <taxon>Pseudomonadati</taxon>
        <taxon>Acidobacteriota</taxon>
        <taxon>Holophagae</taxon>
        <taxon>Holophagales</taxon>
        <taxon>Holophagaceae</taxon>
        <taxon>Geothrix</taxon>
    </lineage>
</organism>
<name>A0A9D7XHY0_9BACT</name>
<comment type="caution">
    <text evidence="1">The sequence shown here is derived from an EMBL/GenBank/DDBJ whole genome shotgun (WGS) entry which is preliminary data.</text>
</comment>
<gene>
    <name evidence="1" type="ORF">IPP58_06560</name>
</gene>
<dbReference type="PROSITE" id="PS51257">
    <property type="entry name" value="PROKAR_LIPOPROTEIN"/>
    <property type="match status" value="1"/>
</dbReference>
<dbReference type="EMBL" id="JADKIO010000005">
    <property type="protein sequence ID" value="MBK9796143.1"/>
    <property type="molecule type" value="Genomic_DNA"/>
</dbReference>
<dbReference type="SUPFAM" id="SSF54523">
    <property type="entry name" value="Pili subunits"/>
    <property type="match status" value="1"/>
</dbReference>
<dbReference type="Gene3D" id="3.30.700.10">
    <property type="entry name" value="Glycoprotein, Type 4 Pilin"/>
    <property type="match status" value="1"/>
</dbReference>
<proteinExistence type="predicted"/>
<dbReference type="AlphaFoldDB" id="A0A9D7XHY0"/>
<reference evidence="1" key="1">
    <citation type="submission" date="2020-10" db="EMBL/GenBank/DDBJ databases">
        <title>Connecting structure to function with the recovery of over 1000 high-quality activated sludge metagenome-assembled genomes encoding full-length rRNA genes using long-read sequencing.</title>
        <authorList>
            <person name="Singleton C.M."/>
            <person name="Petriglieri F."/>
            <person name="Kristensen J.M."/>
            <person name="Kirkegaard R.H."/>
            <person name="Michaelsen T.Y."/>
            <person name="Andersen M.H."/>
            <person name="Karst S.M."/>
            <person name="Dueholm M.S."/>
            <person name="Nielsen P.H."/>
            <person name="Albertsen M."/>
        </authorList>
    </citation>
    <scope>NUCLEOTIDE SEQUENCE</scope>
    <source>
        <strain evidence="1">Skiv_18-Q3-R9-52_MAXAC.067</strain>
    </source>
</reference>
<sequence length="206" mass="23259">MNKRPFAPALALLLMAGCASEDPRLPATLYEDARKANLDGRSLEARAMMKQLTERYPDSEAARQAKRDLYLIEAFVNRDTADRQRQVRAAMKRITDALIRFRTKRGEYPMSLNNLVPEYLDQVPEAPWGHPFLYRPYVSKPIEDVQVKRGPAKQRFNTKLDGYYLACLGTDLQPGGEGLAGDVLIKDGNTLNESAFPPIPQPQPIR</sequence>
<evidence type="ECO:0000313" key="1">
    <source>
        <dbReference type="EMBL" id="MBK9796143.1"/>
    </source>
</evidence>
<evidence type="ECO:0000313" key="2">
    <source>
        <dbReference type="Proteomes" id="UP000886657"/>
    </source>
</evidence>
<evidence type="ECO:0008006" key="3">
    <source>
        <dbReference type="Google" id="ProtNLM"/>
    </source>
</evidence>
<dbReference type="Proteomes" id="UP000886657">
    <property type="component" value="Unassembled WGS sequence"/>
</dbReference>